<dbReference type="RefSeq" id="WP_344022232.1">
    <property type="nucleotide sequence ID" value="NZ_BAAAJK010000009.1"/>
</dbReference>
<sequence>MPGPPDFLLIGAPKCGTSALHHALNRHPDLFLTEPKEPKFFLTDGPPPTSGGGPGDVETWAEHVWRRADYEKLFEAAPPGARRGESTVFYLYDTAAQRRIRELVPAAKLIAVLRDPVERAHSNWAHLRGAGLEPEADFGAALRAEPRRIEQGWAHFWHYTAQGRYGEQLAHLDTLFAPEQVLLIRYRELRDAPGETIDRVCRFLGVATGIVAGVPRHNVRPDVHGRTAGPTPAERAAALPRFADDVPRVAARTGWDLTDWQR</sequence>
<dbReference type="PANTHER" id="PTHR10605:SF56">
    <property type="entry name" value="BIFUNCTIONAL HEPARAN SULFATE N-DEACETYLASE_N-SULFOTRANSFERASE"/>
    <property type="match status" value="1"/>
</dbReference>
<name>A0ABN1XXZ7_9PSEU</name>
<evidence type="ECO:0000313" key="2">
    <source>
        <dbReference type="EMBL" id="GAA1389149.1"/>
    </source>
</evidence>
<comment type="caution">
    <text evidence="2">The sequence shown here is derived from an EMBL/GenBank/DDBJ whole genome shotgun (WGS) entry which is preliminary data.</text>
</comment>
<dbReference type="Gene3D" id="3.40.50.300">
    <property type="entry name" value="P-loop containing nucleotide triphosphate hydrolases"/>
    <property type="match status" value="1"/>
</dbReference>
<dbReference type="Pfam" id="PF13469">
    <property type="entry name" value="Sulfotransfer_3"/>
    <property type="match status" value="1"/>
</dbReference>
<protein>
    <submittedName>
        <fullName evidence="2">Sulfotransferase</fullName>
    </submittedName>
</protein>
<reference evidence="2 3" key="1">
    <citation type="journal article" date="2019" name="Int. J. Syst. Evol. Microbiol.">
        <title>The Global Catalogue of Microorganisms (GCM) 10K type strain sequencing project: providing services to taxonomists for standard genome sequencing and annotation.</title>
        <authorList>
            <consortium name="The Broad Institute Genomics Platform"/>
            <consortium name="The Broad Institute Genome Sequencing Center for Infectious Disease"/>
            <person name="Wu L."/>
            <person name="Ma J."/>
        </authorList>
    </citation>
    <scope>NUCLEOTIDE SEQUENCE [LARGE SCALE GENOMIC DNA]</scope>
    <source>
        <strain evidence="2 3">JCM 11896</strain>
    </source>
</reference>
<evidence type="ECO:0000313" key="3">
    <source>
        <dbReference type="Proteomes" id="UP001501414"/>
    </source>
</evidence>
<keyword evidence="3" id="KW-1185">Reference proteome</keyword>
<evidence type="ECO:0000256" key="1">
    <source>
        <dbReference type="ARBA" id="ARBA00022679"/>
    </source>
</evidence>
<dbReference type="EMBL" id="BAAAJK010000009">
    <property type="protein sequence ID" value="GAA1389149.1"/>
    <property type="molecule type" value="Genomic_DNA"/>
</dbReference>
<dbReference type="InterPro" id="IPR037359">
    <property type="entry name" value="NST/OST"/>
</dbReference>
<gene>
    <name evidence="2" type="ORF">GCM10009613_27590</name>
</gene>
<dbReference type="Proteomes" id="UP001501414">
    <property type="component" value="Unassembled WGS sequence"/>
</dbReference>
<proteinExistence type="predicted"/>
<dbReference type="PANTHER" id="PTHR10605">
    <property type="entry name" value="HEPARAN SULFATE SULFOTRANSFERASE"/>
    <property type="match status" value="1"/>
</dbReference>
<dbReference type="InterPro" id="IPR027417">
    <property type="entry name" value="P-loop_NTPase"/>
</dbReference>
<organism evidence="2 3">
    <name type="scientific">Pseudonocardia kongjuensis</name>
    <dbReference type="NCBI Taxonomy" id="102227"/>
    <lineage>
        <taxon>Bacteria</taxon>
        <taxon>Bacillati</taxon>
        <taxon>Actinomycetota</taxon>
        <taxon>Actinomycetes</taxon>
        <taxon>Pseudonocardiales</taxon>
        <taxon>Pseudonocardiaceae</taxon>
        <taxon>Pseudonocardia</taxon>
    </lineage>
</organism>
<keyword evidence="1" id="KW-0808">Transferase</keyword>
<dbReference type="SUPFAM" id="SSF52540">
    <property type="entry name" value="P-loop containing nucleoside triphosphate hydrolases"/>
    <property type="match status" value="1"/>
</dbReference>
<accession>A0ABN1XXZ7</accession>